<dbReference type="SUPFAM" id="SSF47473">
    <property type="entry name" value="EF-hand"/>
    <property type="match status" value="1"/>
</dbReference>
<name>A0A9W7B1R2_9STRA</name>
<organism evidence="4 5">
    <name type="scientific">Triparma strigata</name>
    <dbReference type="NCBI Taxonomy" id="1606541"/>
    <lineage>
        <taxon>Eukaryota</taxon>
        <taxon>Sar</taxon>
        <taxon>Stramenopiles</taxon>
        <taxon>Ochrophyta</taxon>
        <taxon>Bolidophyceae</taxon>
        <taxon>Parmales</taxon>
        <taxon>Triparmaceae</taxon>
        <taxon>Triparma</taxon>
    </lineage>
</organism>
<evidence type="ECO:0000259" key="3">
    <source>
        <dbReference type="PROSITE" id="PS50222"/>
    </source>
</evidence>
<dbReference type="InterPro" id="IPR011992">
    <property type="entry name" value="EF-hand-dom_pair"/>
</dbReference>
<keyword evidence="1" id="KW-0106">Calcium</keyword>
<feature type="region of interest" description="Disordered" evidence="2">
    <location>
        <begin position="1"/>
        <end position="66"/>
    </location>
</feature>
<protein>
    <recommendedName>
        <fullName evidence="3">EF-hand domain-containing protein</fullName>
    </recommendedName>
</protein>
<dbReference type="AlphaFoldDB" id="A0A9W7B1R2"/>
<dbReference type="Pfam" id="PF13499">
    <property type="entry name" value="EF-hand_7"/>
    <property type="match status" value="1"/>
</dbReference>
<gene>
    <name evidence="4" type="ORF">TrST_g3554</name>
</gene>
<dbReference type="PROSITE" id="PS00018">
    <property type="entry name" value="EF_HAND_1"/>
    <property type="match status" value="1"/>
</dbReference>
<evidence type="ECO:0000313" key="4">
    <source>
        <dbReference type="EMBL" id="GMH78369.1"/>
    </source>
</evidence>
<keyword evidence="5" id="KW-1185">Reference proteome</keyword>
<accession>A0A9W7B1R2</accession>
<evidence type="ECO:0000256" key="1">
    <source>
        <dbReference type="ARBA" id="ARBA00022837"/>
    </source>
</evidence>
<dbReference type="PROSITE" id="PS50222">
    <property type="entry name" value="EF_HAND_2"/>
    <property type="match status" value="1"/>
</dbReference>
<dbReference type="OrthoDB" id="26525at2759"/>
<comment type="caution">
    <text evidence="4">The sequence shown here is derived from an EMBL/GenBank/DDBJ whole genome shotgun (WGS) entry which is preliminary data.</text>
</comment>
<sequence>MGTDKVKFGGDTKPPVKEVPRGHRTSFVGKTSLYERKKKKDPDEPEMMQSMSADAITQKEERRKRTFTTMGVTASVRAAMDDALGGILDGVDGDADAETKLQSVMIAAKQSGMSVDKIFAYFKNSTTDNSDLTPAQFGDALKALSPSIFDLTEEEINHLVGKFDTDGDGLVSYPEFRHYCYYQINAVCWRAERLRMEKSGAMDSFEAEYNHTADDHHVDPEAAQEIKIEPGPCIYEGNKLYWRTNTTIYIRMYHNSEISCICILCWSETDDKHFPPIFVNSDSIPVDEASVDSKVAQLVSDQGKQKKQETHENLRKQVLNNLYSDHILARLKIPDSSNPFPKNDIGNKLPPLTPRTEEKMPFLTLLSTDLHNIMVPRPANFVDPPPFEKLIEVDLGTFESLLASANEDNATMKRIAANAERMSKLLSMSVMAFSNADKNKKRKGKLNVQRQRWLDTFTLWIVRQQVDAVREVLKDSPAYIALEAETAEKAAAAAAGLTLPPI</sequence>
<reference evidence="5" key="1">
    <citation type="journal article" date="2023" name="Commun. Biol.">
        <title>Genome analysis of Parmales, the sister group of diatoms, reveals the evolutionary specialization of diatoms from phago-mixotrophs to photoautotrophs.</title>
        <authorList>
            <person name="Ban H."/>
            <person name="Sato S."/>
            <person name="Yoshikawa S."/>
            <person name="Yamada K."/>
            <person name="Nakamura Y."/>
            <person name="Ichinomiya M."/>
            <person name="Sato N."/>
            <person name="Blanc-Mathieu R."/>
            <person name="Endo H."/>
            <person name="Kuwata A."/>
            <person name="Ogata H."/>
        </authorList>
    </citation>
    <scope>NUCLEOTIDE SEQUENCE [LARGE SCALE GENOMIC DNA]</scope>
    <source>
        <strain evidence="5">NIES 3701</strain>
    </source>
</reference>
<feature type="domain" description="EF-hand" evidence="3">
    <location>
        <begin position="151"/>
        <end position="186"/>
    </location>
</feature>
<dbReference type="Gene3D" id="1.10.238.10">
    <property type="entry name" value="EF-hand"/>
    <property type="match status" value="1"/>
</dbReference>
<dbReference type="GO" id="GO:0005509">
    <property type="term" value="F:calcium ion binding"/>
    <property type="evidence" value="ECO:0007669"/>
    <property type="project" value="InterPro"/>
</dbReference>
<dbReference type="InterPro" id="IPR018247">
    <property type="entry name" value="EF_Hand_1_Ca_BS"/>
</dbReference>
<dbReference type="EMBL" id="BRXY01000220">
    <property type="protein sequence ID" value="GMH78369.1"/>
    <property type="molecule type" value="Genomic_DNA"/>
</dbReference>
<evidence type="ECO:0000256" key="2">
    <source>
        <dbReference type="SAM" id="MobiDB-lite"/>
    </source>
</evidence>
<feature type="compositionally biased region" description="Basic and acidic residues" evidence="2">
    <location>
        <begin position="1"/>
        <end position="21"/>
    </location>
</feature>
<proteinExistence type="predicted"/>
<dbReference type="Proteomes" id="UP001165085">
    <property type="component" value="Unassembled WGS sequence"/>
</dbReference>
<dbReference type="InterPro" id="IPR002048">
    <property type="entry name" value="EF_hand_dom"/>
</dbReference>
<evidence type="ECO:0000313" key="5">
    <source>
        <dbReference type="Proteomes" id="UP001165085"/>
    </source>
</evidence>